<gene>
    <name evidence="3" type="ORF">GH975_03510</name>
</gene>
<dbReference type="KEGG" id="llp:GH975_03510"/>
<accession>A0A5Q2Q9Q6</accession>
<dbReference type="GO" id="GO:0000160">
    <property type="term" value="P:phosphorelay signal transduction system"/>
    <property type="evidence" value="ECO:0007669"/>
    <property type="project" value="UniProtKB-KW"/>
</dbReference>
<reference evidence="3 4" key="1">
    <citation type="submission" date="2019-11" db="EMBL/GenBank/DDBJ databases">
        <authorList>
            <person name="Khan S.A."/>
            <person name="Jeon C.O."/>
            <person name="Chun B.H."/>
        </authorList>
    </citation>
    <scope>NUCLEOTIDE SEQUENCE [LARGE SCALE GENOMIC DNA]</scope>
    <source>
        <strain evidence="3 4">IMCC 1097</strain>
    </source>
</reference>
<organism evidence="3 4">
    <name type="scientific">Litorivicinus lipolyticus</name>
    <dbReference type="NCBI Taxonomy" id="418701"/>
    <lineage>
        <taxon>Bacteria</taxon>
        <taxon>Pseudomonadati</taxon>
        <taxon>Pseudomonadota</taxon>
        <taxon>Gammaproteobacteria</taxon>
        <taxon>Oceanospirillales</taxon>
        <taxon>Litorivicinaceae</taxon>
        <taxon>Litorivicinus</taxon>
    </lineage>
</organism>
<dbReference type="Pfam" id="PF04397">
    <property type="entry name" value="LytTR"/>
    <property type="match status" value="1"/>
</dbReference>
<feature type="domain" description="HTH LytTR-type" evidence="2">
    <location>
        <begin position="210"/>
        <end position="298"/>
    </location>
</feature>
<evidence type="ECO:0000259" key="2">
    <source>
        <dbReference type="SMART" id="SM00850"/>
    </source>
</evidence>
<dbReference type="GO" id="GO:0003677">
    <property type="term" value="F:DNA binding"/>
    <property type="evidence" value="ECO:0007669"/>
    <property type="project" value="InterPro"/>
</dbReference>
<dbReference type="Proteomes" id="UP000388235">
    <property type="component" value="Chromosome"/>
</dbReference>
<keyword evidence="4" id="KW-1185">Reference proteome</keyword>
<dbReference type="AlphaFoldDB" id="A0A5Q2Q9Q6"/>
<proteinExistence type="predicted"/>
<name>A0A5Q2Q9Q6_9GAMM</name>
<dbReference type="EMBL" id="CP045871">
    <property type="protein sequence ID" value="QGG79684.1"/>
    <property type="molecule type" value="Genomic_DNA"/>
</dbReference>
<evidence type="ECO:0000313" key="4">
    <source>
        <dbReference type="Proteomes" id="UP000388235"/>
    </source>
</evidence>
<protein>
    <recommendedName>
        <fullName evidence="2">HTH LytTR-type domain-containing protein</fullName>
    </recommendedName>
</protein>
<keyword evidence="1" id="KW-0902">Two-component regulatory system</keyword>
<dbReference type="SMART" id="SM00850">
    <property type="entry name" value="LytTR"/>
    <property type="match status" value="1"/>
</dbReference>
<sequence>MNWIIATVIPLRCPPAHRTVNRPTTFPARKPMFYIDEVYKIRCRTKPKRCFKRLRRISALSDLVSSHLLRKLISADMSKLSTPHPIQAVATLAIAATLAGCGADLLSSVLAAIALNIFNLWPVPIAQALGRRQLIPALTGWTALIALLVSRTTPAMDFLPTWLGFFAIAWLVWTGQSLTAAAQTTELESDRANTGSTLPRWLTEFIDAHGAPSHLRTSRNYIEVCGDVHSSYVRISMASAAEQIPSELGLRIHKEYYVMRAAISGHERDGNRHILVLSDTVKLPVGRAFLSDVRAQGLLD</sequence>
<dbReference type="InterPro" id="IPR007492">
    <property type="entry name" value="LytTR_DNA-bd_dom"/>
</dbReference>
<evidence type="ECO:0000256" key="1">
    <source>
        <dbReference type="ARBA" id="ARBA00023012"/>
    </source>
</evidence>
<evidence type="ECO:0000313" key="3">
    <source>
        <dbReference type="EMBL" id="QGG79684.1"/>
    </source>
</evidence>